<evidence type="ECO:0000256" key="1">
    <source>
        <dbReference type="ARBA" id="ARBA00001932"/>
    </source>
</evidence>
<dbReference type="InterPro" id="IPR006050">
    <property type="entry name" value="DNA_photolyase_N"/>
</dbReference>
<dbReference type="STRING" id="1656094.BFC18_08035"/>
<dbReference type="RefSeq" id="WP_070124632.1">
    <property type="nucleotide sequence ID" value="NZ_MDHN01000014.1"/>
</dbReference>
<evidence type="ECO:0000256" key="5">
    <source>
        <dbReference type="ARBA" id="ARBA00022991"/>
    </source>
</evidence>
<dbReference type="InterPro" id="IPR002081">
    <property type="entry name" value="Cryptochrome/DNA_photolyase_1"/>
</dbReference>
<protein>
    <submittedName>
        <fullName evidence="9">Deoxyribodipyrimidine photolyase</fullName>
    </submittedName>
</protein>
<dbReference type="InterPro" id="IPR005101">
    <property type="entry name" value="Cryptochr/Photolyase_FAD-bd"/>
</dbReference>
<name>A0A1E7ZD13_9ALTE</name>
<dbReference type="InterPro" id="IPR036134">
    <property type="entry name" value="Crypto/Photolyase_FAD-like_sf"/>
</dbReference>
<keyword evidence="9" id="KW-0456">Lyase</keyword>
<dbReference type="GO" id="GO:0006139">
    <property type="term" value="P:nucleobase-containing compound metabolic process"/>
    <property type="evidence" value="ECO:0007669"/>
    <property type="project" value="UniProtKB-ARBA"/>
</dbReference>
<dbReference type="GO" id="GO:0071949">
    <property type="term" value="F:FAD binding"/>
    <property type="evidence" value="ECO:0007669"/>
    <property type="project" value="TreeGrafter"/>
</dbReference>
<proteinExistence type="inferred from homology"/>
<evidence type="ECO:0000259" key="8">
    <source>
        <dbReference type="PROSITE" id="PS51645"/>
    </source>
</evidence>
<comment type="caution">
    <text evidence="9">The sequence shown here is derived from an EMBL/GenBank/DDBJ whole genome shotgun (WGS) entry which is preliminary data.</text>
</comment>
<keyword evidence="10" id="KW-1185">Reference proteome</keyword>
<keyword evidence="3 6" id="KW-0285">Flavoprotein</keyword>
<comment type="similarity">
    <text evidence="2">Belongs to the DNA photolyase class-1 family.</text>
</comment>
<feature type="domain" description="Photolyase/cryptochrome alpha/beta" evidence="8">
    <location>
        <begin position="4"/>
        <end position="133"/>
    </location>
</feature>
<evidence type="ECO:0000256" key="4">
    <source>
        <dbReference type="ARBA" id="ARBA00022827"/>
    </source>
</evidence>
<evidence type="ECO:0000256" key="3">
    <source>
        <dbReference type="ARBA" id="ARBA00022630"/>
    </source>
</evidence>
<dbReference type="PROSITE" id="PS51645">
    <property type="entry name" value="PHR_CRY_ALPHA_BETA"/>
    <property type="match status" value="1"/>
</dbReference>
<dbReference type="Gene3D" id="1.10.579.10">
    <property type="entry name" value="DNA Cyclobutane Dipyrimidine Photolyase, subunit A, domain 3"/>
    <property type="match status" value="1"/>
</dbReference>
<dbReference type="InterPro" id="IPR014729">
    <property type="entry name" value="Rossmann-like_a/b/a_fold"/>
</dbReference>
<comment type="cofactor">
    <cofactor evidence="6">
        <name>FAD</name>
        <dbReference type="ChEBI" id="CHEBI:57692"/>
    </cofactor>
    <text evidence="6">Binds 1 FAD per subunit.</text>
</comment>
<dbReference type="GO" id="GO:0003677">
    <property type="term" value="F:DNA binding"/>
    <property type="evidence" value="ECO:0007669"/>
    <property type="project" value="TreeGrafter"/>
</dbReference>
<evidence type="ECO:0000313" key="10">
    <source>
        <dbReference type="Proteomes" id="UP000175691"/>
    </source>
</evidence>
<dbReference type="Pfam" id="PF00875">
    <property type="entry name" value="DNA_photolyase"/>
    <property type="match status" value="1"/>
</dbReference>
<organism evidence="9 10">
    <name type="scientific">Alteromonas confluentis</name>
    <dbReference type="NCBI Taxonomy" id="1656094"/>
    <lineage>
        <taxon>Bacteria</taxon>
        <taxon>Pseudomonadati</taxon>
        <taxon>Pseudomonadota</taxon>
        <taxon>Gammaproteobacteria</taxon>
        <taxon>Alteromonadales</taxon>
        <taxon>Alteromonadaceae</taxon>
        <taxon>Alteromonas/Salinimonas group</taxon>
        <taxon>Alteromonas</taxon>
    </lineage>
</organism>
<reference evidence="9 10" key="1">
    <citation type="submission" date="2016-08" db="EMBL/GenBank/DDBJ databases">
        <authorList>
            <person name="Seilhamer J.J."/>
        </authorList>
    </citation>
    <scope>NUCLEOTIDE SEQUENCE [LARGE SCALE GENOMIC DNA]</scope>
    <source>
        <strain evidence="9 10">KCTC 42603</strain>
    </source>
</reference>
<dbReference type="GO" id="GO:0006950">
    <property type="term" value="P:response to stress"/>
    <property type="evidence" value="ECO:0007669"/>
    <property type="project" value="UniProtKB-ARBA"/>
</dbReference>
<comment type="cofactor">
    <cofactor evidence="1">
        <name>(6R)-5,10-methylene-5,6,7,8-tetrahydrofolate</name>
        <dbReference type="ChEBI" id="CHEBI:15636"/>
    </cofactor>
</comment>
<dbReference type="SUPFAM" id="SSF52425">
    <property type="entry name" value="Cryptochrome/photolyase, N-terminal domain"/>
    <property type="match status" value="1"/>
</dbReference>
<dbReference type="PANTHER" id="PTHR11455">
    <property type="entry name" value="CRYPTOCHROME"/>
    <property type="match status" value="1"/>
</dbReference>
<accession>A0A1E7ZD13</accession>
<evidence type="ECO:0000256" key="6">
    <source>
        <dbReference type="PIRSR" id="PIRSR602081-1"/>
    </source>
</evidence>
<keyword evidence="5 7" id="KW-0157">Chromophore</keyword>
<keyword evidence="4 6" id="KW-0274">FAD</keyword>
<sequence length="506" mass="59257">MKPEVAVVWLKRDLRLRDHKPLLDASKTGLPVVLMFCFEPSLIADTHMSQRHWRFIAQSIADINGQLPDGISVLSTCYEVRDAFLHINEHCHISHVFSYEEVGLDVTFRRDREMATWFRTHNIEWTEHKYGAVTRGLTNRQHWESYWQQVMSQPTDDVTLSTVNWYSVEASPLWSMQNIPSYPSDNRMQQGGERFAWFVMKDFFAGRGISYHQDISKPLAARKSCTRLSPYLAWGNVSIKQVYQYIRFQQSHLKLSQQSGHWQSAINALLSRVHWRCHFIQKFESEHQMEWRAQNRAYDSFPYIEGPEAQRRFERWKNGTTGYPLVDACMRALNATGFLNFRMRAMVTSFLVHHLNVHWLHAAEYLANQFLDFEPGIHYPQIQMQASITGIHTVRLYNPSSQSSKLDPEAAFIKKWVPELDRLPAPLCHQPDKIPPLEAMMLNFDCAVDYVLPIIDISAVHSEVRDRLWGYRLRDDVVKEAARIVQRHTTRRSPSRQWLKQVNSKT</sequence>
<dbReference type="Gene3D" id="1.25.40.80">
    <property type="match status" value="1"/>
</dbReference>
<dbReference type="SUPFAM" id="SSF48173">
    <property type="entry name" value="Cryptochrome/photolyase FAD-binding domain"/>
    <property type="match status" value="1"/>
</dbReference>
<dbReference type="GO" id="GO:0009416">
    <property type="term" value="P:response to light stimulus"/>
    <property type="evidence" value="ECO:0007669"/>
    <property type="project" value="TreeGrafter"/>
</dbReference>
<evidence type="ECO:0000256" key="2">
    <source>
        <dbReference type="ARBA" id="ARBA00005862"/>
    </source>
</evidence>
<dbReference type="InterPro" id="IPR036155">
    <property type="entry name" value="Crypto/Photolyase_N_sf"/>
</dbReference>
<dbReference type="EMBL" id="MDHN01000014">
    <property type="protein sequence ID" value="OFC71415.1"/>
    <property type="molecule type" value="Genomic_DNA"/>
</dbReference>
<dbReference type="PANTHER" id="PTHR11455:SF9">
    <property type="entry name" value="CRYPTOCHROME CIRCADIAN CLOCK 5 ISOFORM X1"/>
    <property type="match status" value="1"/>
</dbReference>
<dbReference type="Pfam" id="PF03441">
    <property type="entry name" value="FAD_binding_7"/>
    <property type="match status" value="1"/>
</dbReference>
<evidence type="ECO:0000256" key="7">
    <source>
        <dbReference type="RuleBase" id="RU004182"/>
    </source>
</evidence>
<feature type="binding site" evidence="6">
    <location>
        <position position="211"/>
    </location>
    <ligand>
        <name>FAD</name>
        <dbReference type="ChEBI" id="CHEBI:57692"/>
    </ligand>
</feature>
<comment type="similarity">
    <text evidence="7">Belongs to the DNA photolyase family.</text>
</comment>
<dbReference type="GO" id="GO:0003904">
    <property type="term" value="F:deoxyribodipyrimidine photo-lyase activity"/>
    <property type="evidence" value="ECO:0007669"/>
    <property type="project" value="TreeGrafter"/>
</dbReference>
<dbReference type="PROSITE" id="PS00394">
    <property type="entry name" value="DNA_PHOTOLYASES_1_1"/>
    <property type="match status" value="1"/>
</dbReference>
<dbReference type="InterPro" id="IPR018394">
    <property type="entry name" value="DNA_photolyase_1_CS_C"/>
</dbReference>
<evidence type="ECO:0000313" key="9">
    <source>
        <dbReference type="EMBL" id="OFC71415.1"/>
    </source>
</evidence>
<dbReference type="AlphaFoldDB" id="A0A1E7ZD13"/>
<dbReference type="Proteomes" id="UP000175691">
    <property type="component" value="Unassembled WGS sequence"/>
</dbReference>
<gene>
    <name evidence="9" type="ORF">BFC18_08035</name>
</gene>
<dbReference type="PRINTS" id="PR00147">
    <property type="entry name" value="DNAPHOTLYASE"/>
</dbReference>
<dbReference type="Gene3D" id="3.40.50.620">
    <property type="entry name" value="HUPs"/>
    <property type="match status" value="1"/>
</dbReference>